<reference evidence="1" key="1">
    <citation type="submission" date="2020-10" db="EMBL/GenBank/DDBJ databases">
        <authorList>
            <person name="Gilroy R."/>
        </authorList>
    </citation>
    <scope>NUCLEOTIDE SEQUENCE</scope>
    <source>
        <strain evidence="1">ChiSjej1B19-7085</strain>
    </source>
</reference>
<gene>
    <name evidence="1" type="ORF">IAA54_11435</name>
</gene>
<dbReference type="AlphaFoldDB" id="A0A9D1DSR6"/>
<dbReference type="Proteomes" id="UP000886785">
    <property type="component" value="Unassembled WGS sequence"/>
</dbReference>
<evidence type="ECO:0000313" key="2">
    <source>
        <dbReference type="Proteomes" id="UP000886785"/>
    </source>
</evidence>
<organism evidence="1 2">
    <name type="scientific">Candidatus Gallacutalibacter pullicola</name>
    <dbReference type="NCBI Taxonomy" id="2840830"/>
    <lineage>
        <taxon>Bacteria</taxon>
        <taxon>Bacillati</taxon>
        <taxon>Bacillota</taxon>
        <taxon>Clostridia</taxon>
        <taxon>Eubacteriales</taxon>
        <taxon>Candidatus Gallacutalibacter</taxon>
    </lineage>
</organism>
<reference evidence="1" key="2">
    <citation type="journal article" date="2021" name="PeerJ">
        <title>Extensive microbial diversity within the chicken gut microbiome revealed by metagenomics and culture.</title>
        <authorList>
            <person name="Gilroy R."/>
            <person name="Ravi A."/>
            <person name="Getino M."/>
            <person name="Pursley I."/>
            <person name="Horton D.L."/>
            <person name="Alikhan N.F."/>
            <person name="Baker D."/>
            <person name="Gharbi K."/>
            <person name="Hall N."/>
            <person name="Watson M."/>
            <person name="Adriaenssens E.M."/>
            <person name="Foster-Nyarko E."/>
            <person name="Jarju S."/>
            <person name="Secka A."/>
            <person name="Antonio M."/>
            <person name="Oren A."/>
            <person name="Chaudhuri R.R."/>
            <person name="La Ragione R."/>
            <person name="Hildebrand F."/>
            <person name="Pallen M.J."/>
        </authorList>
    </citation>
    <scope>NUCLEOTIDE SEQUENCE</scope>
    <source>
        <strain evidence="1">ChiSjej1B19-7085</strain>
    </source>
</reference>
<proteinExistence type="predicted"/>
<evidence type="ECO:0000313" key="1">
    <source>
        <dbReference type="EMBL" id="HIR58262.1"/>
    </source>
</evidence>
<protein>
    <submittedName>
        <fullName evidence="1">Uncharacterized protein</fullName>
    </submittedName>
</protein>
<comment type="caution">
    <text evidence="1">The sequence shown here is derived from an EMBL/GenBank/DDBJ whole genome shotgun (WGS) entry which is preliminary data.</text>
</comment>
<sequence>MTETKILDGVKYYITDGYLKDYCVIEYRQLVPMYSDDGKNYITVKERPITWEMWLKYHNNQRTLFLNEAFSR</sequence>
<name>A0A9D1DSR6_9FIRM</name>
<dbReference type="EMBL" id="DVHF01000146">
    <property type="protein sequence ID" value="HIR58262.1"/>
    <property type="molecule type" value="Genomic_DNA"/>
</dbReference>
<accession>A0A9D1DSR6</accession>